<proteinExistence type="predicted"/>
<gene>
    <name evidence="2" type="ORF">L3Y34_006765</name>
</gene>
<dbReference type="Proteomes" id="UP000827892">
    <property type="component" value="Chromosome V"/>
</dbReference>
<reference evidence="2 3" key="1">
    <citation type="submission" date="2022-02" db="EMBL/GenBank/DDBJ databases">
        <title>Chromosome-level reference genomes for two strains of Caenorhabditis briggsae: an improved platform for comparative genomics.</title>
        <authorList>
            <person name="Stevens L."/>
            <person name="Andersen E.C."/>
        </authorList>
    </citation>
    <scope>NUCLEOTIDE SEQUENCE [LARGE SCALE GENOMIC DNA]</scope>
    <source>
        <strain evidence="2">QX1410_ONT</strain>
        <tissue evidence="2">Whole-organism</tissue>
    </source>
</reference>
<dbReference type="PANTHER" id="PTHR22921">
    <property type="entry name" value="PROTEIN CBG20088-RELATED"/>
    <property type="match status" value="1"/>
</dbReference>
<dbReference type="AlphaFoldDB" id="A0AAE8ZYK0"/>
<evidence type="ECO:0000313" key="2">
    <source>
        <dbReference type="EMBL" id="ULT87201.1"/>
    </source>
</evidence>
<evidence type="ECO:0000256" key="1">
    <source>
        <dbReference type="SAM" id="MobiDB-lite"/>
    </source>
</evidence>
<evidence type="ECO:0000313" key="3">
    <source>
        <dbReference type="Proteomes" id="UP000827892"/>
    </source>
</evidence>
<feature type="region of interest" description="Disordered" evidence="1">
    <location>
        <begin position="1"/>
        <end position="45"/>
    </location>
</feature>
<dbReference type="EMBL" id="CP090895">
    <property type="protein sequence ID" value="ULT87201.1"/>
    <property type="molecule type" value="Genomic_DNA"/>
</dbReference>
<accession>A0AAE8ZYK0</accession>
<protein>
    <submittedName>
        <fullName evidence="2">Uncharacterized protein</fullName>
    </submittedName>
</protein>
<dbReference type="PANTHER" id="PTHR22921:SF27">
    <property type="entry name" value="C2H2-TYPE DOMAIN-CONTAINING PROTEIN-RELATED"/>
    <property type="match status" value="1"/>
</dbReference>
<sequence length="322" mass="36772">MPRTPFRLFSPIQFGPGPQDEESEETSSPDITRESEDTLEDPYTIDDIDYDDDESDLSSTLKSVSDEVLVFVAGACLERMSDSGFGRMLSSQDEGFRKQAWKLWKNDLTTFSIHENNHNLHSNLCKSVELPKEFDIRNITNCSEIITFFRTSFGLSALVNPSLKDEARMVICSLMLLTNSFYTNVPVTNTRFYKHLCDSARWGLEQASHHYLATKAHELLSHLPEVVDKFGNIACLSTFCYEHFYKFALKGFSPQKTKGFTESAISRLLLHSGISREIQQRATNSPSSSINEFLRFTPSLKLSGDWNLYTGKDRFRTKFFLL</sequence>
<organism evidence="2 3">
    <name type="scientific">Caenorhabditis briggsae</name>
    <dbReference type="NCBI Taxonomy" id="6238"/>
    <lineage>
        <taxon>Eukaryota</taxon>
        <taxon>Metazoa</taxon>
        <taxon>Ecdysozoa</taxon>
        <taxon>Nematoda</taxon>
        <taxon>Chromadorea</taxon>
        <taxon>Rhabditida</taxon>
        <taxon>Rhabditina</taxon>
        <taxon>Rhabditomorpha</taxon>
        <taxon>Rhabditoidea</taxon>
        <taxon>Rhabditidae</taxon>
        <taxon>Peloderinae</taxon>
        <taxon>Caenorhabditis</taxon>
    </lineage>
</organism>
<name>A0AAE8ZYK0_CAEBR</name>